<dbReference type="OMA" id="CWQCSHL"/>
<dbReference type="GO" id="GO:0045944">
    <property type="term" value="P:positive regulation of transcription by RNA polymerase II"/>
    <property type="evidence" value="ECO:0007669"/>
    <property type="project" value="TreeGrafter"/>
</dbReference>
<evidence type="ECO:0000256" key="1">
    <source>
        <dbReference type="ARBA" id="ARBA00004123"/>
    </source>
</evidence>
<protein>
    <submittedName>
        <fullName evidence="4">DEHA2E00154p</fullName>
    </submittedName>
</protein>
<dbReference type="InterPro" id="IPR036864">
    <property type="entry name" value="Zn2-C6_fun-type_DNA-bd_sf"/>
</dbReference>
<dbReference type="Pfam" id="PF11951">
    <property type="entry name" value="Fungal_trans_2"/>
    <property type="match status" value="1"/>
</dbReference>
<dbReference type="EMBL" id="CR382137">
    <property type="protein sequence ID" value="CAR65733.1"/>
    <property type="molecule type" value="Genomic_DNA"/>
</dbReference>
<evidence type="ECO:0000256" key="2">
    <source>
        <dbReference type="ARBA" id="ARBA00023242"/>
    </source>
</evidence>
<keyword evidence="5" id="KW-1185">Reference proteome</keyword>
<dbReference type="Proteomes" id="UP000000599">
    <property type="component" value="Chromosome E"/>
</dbReference>
<dbReference type="GO" id="GO:0008270">
    <property type="term" value="F:zinc ion binding"/>
    <property type="evidence" value="ECO:0007669"/>
    <property type="project" value="InterPro"/>
</dbReference>
<dbReference type="AlphaFoldDB" id="B5RTS1"/>
<dbReference type="SMART" id="SM00066">
    <property type="entry name" value="GAL4"/>
    <property type="match status" value="1"/>
</dbReference>
<dbReference type="KEGG" id="dha:DEHA2E00154g"/>
<dbReference type="SUPFAM" id="SSF57701">
    <property type="entry name" value="Zn2/Cys6 DNA-binding domain"/>
    <property type="match status" value="1"/>
</dbReference>
<dbReference type="PROSITE" id="PS50048">
    <property type="entry name" value="ZN2_CY6_FUNGAL_2"/>
    <property type="match status" value="1"/>
</dbReference>
<evidence type="ECO:0000259" key="3">
    <source>
        <dbReference type="PROSITE" id="PS50048"/>
    </source>
</evidence>
<evidence type="ECO:0000313" key="5">
    <source>
        <dbReference type="Proteomes" id="UP000000599"/>
    </source>
</evidence>
<dbReference type="RefSeq" id="XP_002770381.1">
    <property type="nucleotide sequence ID" value="XM_002770335.1"/>
</dbReference>
<keyword evidence="2" id="KW-0539">Nucleus</keyword>
<comment type="subcellular location">
    <subcellularLocation>
        <location evidence="1">Nucleus</location>
    </subcellularLocation>
</comment>
<dbReference type="GO" id="GO:0000981">
    <property type="term" value="F:DNA-binding transcription factor activity, RNA polymerase II-specific"/>
    <property type="evidence" value="ECO:0007669"/>
    <property type="project" value="InterPro"/>
</dbReference>
<dbReference type="eggNOG" id="ENOG502RVJX">
    <property type="taxonomic scope" value="Eukaryota"/>
</dbReference>
<sequence>MEDETNTENSNSIRKRSYSRKGCNECKKRKLKCDETKPCCLKCSKSSKVCSYKQIAKFCDSRTATLGNILLTKQNKIFKNSCSNLSPSVDSTKVDNRKENKAQAIQLNKDNRDVLRHDTSKSKVFPCIHKDDEFSIKHRKPKYSAINEPKISNESPSEVIIQESTTPGSLNRILDKYNRHDQTLLNDASSLTHGLNDIAIIDMLDEMPNVMDEIKHKSSIGMNRAQSNLIKDTDSKINNLILFYDLNADHKNYLSLFYNKYSIWLMPFSSGTKNICNETLMNLALEFPFLLNAIFSITARYENFCVSNSVDEYYQKYYFIMCCKGFASMFEDKTQISKYIEPLILTTLILVTDAVAFVNGDWRSHLKVAHNLFSKYVSIYKRTSNSILLSTIWFAALEILAVVSNPLGGAINSQAEFDTMMSAGVNLKDNSLSIQLGLTLPNGYNVFLGYSEEAVTMFTTFVRITLRMKENSIHRVSSDDLTSLFCKIKDADRYYLASHDCVISQDNPYHPNNKAGMLLPIATYGYNNNIIFSWFDISHKLHVHALYLKILTDKHFLNLPEDSPLVHDVVKKILGLCHFFQGIDFESTSFTIAEQLEENKNTPLWSDRRLLTVHWPLLTCGLCCVDKLERLKIKLYFKSLIQMGARSLERSLKNVENKWSGGSGISDYVPFV</sequence>
<dbReference type="OrthoDB" id="416217at2759"/>
<dbReference type="CDD" id="cd00067">
    <property type="entry name" value="GAL4"/>
    <property type="match status" value="1"/>
</dbReference>
<reference evidence="4 5" key="1">
    <citation type="journal article" date="2004" name="Nature">
        <title>Genome evolution in yeasts.</title>
        <authorList>
            <consortium name="Genolevures"/>
            <person name="Dujon B."/>
            <person name="Sherman D."/>
            <person name="Fischer G."/>
            <person name="Durrens P."/>
            <person name="Casaregola S."/>
            <person name="Lafontaine I."/>
            <person name="de Montigny J."/>
            <person name="Marck C."/>
            <person name="Neuveglise C."/>
            <person name="Talla E."/>
            <person name="Goffard N."/>
            <person name="Frangeul L."/>
            <person name="Aigle M."/>
            <person name="Anthouard V."/>
            <person name="Babour A."/>
            <person name="Barbe V."/>
            <person name="Barnay S."/>
            <person name="Blanchin S."/>
            <person name="Beckerich J.M."/>
            <person name="Beyne E."/>
            <person name="Bleykasten C."/>
            <person name="Boisrame A."/>
            <person name="Boyer J."/>
            <person name="Cattolico L."/>
            <person name="Confanioleri F."/>
            <person name="de Daruvar A."/>
            <person name="Despons L."/>
            <person name="Fabre E."/>
            <person name="Fairhead C."/>
            <person name="Ferry-Dumazet H."/>
            <person name="Groppi A."/>
            <person name="Hantraye F."/>
            <person name="Hennequin C."/>
            <person name="Jauniaux N."/>
            <person name="Joyet P."/>
            <person name="Kachouri R."/>
            <person name="Kerrest A."/>
            <person name="Koszul R."/>
            <person name="Lemaire M."/>
            <person name="Lesur I."/>
            <person name="Ma L."/>
            <person name="Muller H."/>
            <person name="Nicaud J.M."/>
            <person name="Nikolski M."/>
            <person name="Oztas S."/>
            <person name="Ozier-Kalogeropoulos O."/>
            <person name="Pellenz S."/>
            <person name="Potier S."/>
            <person name="Richard G.F."/>
            <person name="Straub M.L."/>
            <person name="Suleau A."/>
            <person name="Swennene D."/>
            <person name="Tekaia F."/>
            <person name="Wesolowski-Louvel M."/>
            <person name="Westhof E."/>
            <person name="Wirth B."/>
            <person name="Zeniou-Meyer M."/>
            <person name="Zivanovic I."/>
            <person name="Bolotin-Fukuhara M."/>
            <person name="Thierry A."/>
            <person name="Bouchier C."/>
            <person name="Caudron B."/>
            <person name="Scarpelli C."/>
            <person name="Gaillardin C."/>
            <person name="Weissenbach J."/>
            <person name="Wincker P."/>
            <person name="Souciet J.L."/>
        </authorList>
    </citation>
    <scope>NUCLEOTIDE SEQUENCE [LARGE SCALE GENOMIC DNA]</scope>
    <source>
        <strain evidence="5">ATCC 36239 / CBS 767 / BCRC 21394 / JCM 1990 / NBRC 0083 / IGC 2968</strain>
    </source>
</reference>
<dbReference type="GeneID" id="8998607"/>
<dbReference type="GO" id="GO:0000976">
    <property type="term" value="F:transcription cis-regulatory region binding"/>
    <property type="evidence" value="ECO:0007669"/>
    <property type="project" value="TreeGrafter"/>
</dbReference>
<feature type="domain" description="Zn(2)-C6 fungal-type" evidence="3">
    <location>
        <begin position="22"/>
        <end position="52"/>
    </location>
</feature>
<dbReference type="InterPro" id="IPR001138">
    <property type="entry name" value="Zn2Cys6_DnaBD"/>
</dbReference>
<organism evidence="4 5">
    <name type="scientific">Debaryomyces hansenii (strain ATCC 36239 / CBS 767 / BCRC 21394 / JCM 1990 / NBRC 0083 / IGC 2968)</name>
    <name type="common">Yeast</name>
    <name type="synonym">Torulaspora hansenii</name>
    <dbReference type="NCBI Taxonomy" id="284592"/>
    <lineage>
        <taxon>Eukaryota</taxon>
        <taxon>Fungi</taxon>
        <taxon>Dikarya</taxon>
        <taxon>Ascomycota</taxon>
        <taxon>Saccharomycotina</taxon>
        <taxon>Pichiomycetes</taxon>
        <taxon>Debaryomycetaceae</taxon>
        <taxon>Debaryomyces</taxon>
    </lineage>
</organism>
<dbReference type="HOGENOM" id="CLU_009984_0_0_1"/>
<dbReference type="InterPro" id="IPR021858">
    <property type="entry name" value="Fun_TF"/>
</dbReference>
<proteinExistence type="predicted"/>
<dbReference type="InParanoid" id="B5RTS1"/>
<name>B5RTS1_DEBHA</name>
<accession>B5RTS1</accession>
<dbReference type="VEuPathDB" id="FungiDB:DEHA2E00154g"/>
<dbReference type="GO" id="GO:0005634">
    <property type="term" value="C:nucleus"/>
    <property type="evidence" value="ECO:0007669"/>
    <property type="project" value="UniProtKB-SubCell"/>
</dbReference>
<gene>
    <name evidence="4" type="ordered locus">DEHA2E00154g</name>
</gene>
<dbReference type="Gene3D" id="4.10.240.10">
    <property type="entry name" value="Zn(2)-C6 fungal-type DNA-binding domain"/>
    <property type="match status" value="1"/>
</dbReference>
<evidence type="ECO:0000313" key="4">
    <source>
        <dbReference type="EMBL" id="CAR65733.1"/>
    </source>
</evidence>
<dbReference type="Pfam" id="PF00172">
    <property type="entry name" value="Zn_clus"/>
    <property type="match status" value="1"/>
</dbReference>
<dbReference type="PANTHER" id="PTHR37534:SF49">
    <property type="entry name" value="LYSINE BIOSYNTHESIS REGULATORY PROTEIN LYS14"/>
    <property type="match status" value="1"/>
</dbReference>
<dbReference type="PANTHER" id="PTHR37534">
    <property type="entry name" value="TRANSCRIPTIONAL ACTIVATOR PROTEIN UGA3"/>
    <property type="match status" value="1"/>
</dbReference>
<dbReference type="PROSITE" id="PS00463">
    <property type="entry name" value="ZN2_CY6_FUNGAL_1"/>
    <property type="match status" value="1"/>
</dbReference>